<organism evidence="1 2">
    <name type="scientific">Sphaeroforma arctica JP610</name>
    <dbReference type="NCBI Taxonomy" id="667725"/>
    <lineage>
        <taxon>Eukaryota</taxon>
        <taxon>Ichthyosporea</taxon>
        <taxon>Ichthyophonida</taxon>
        <taxon>Sphaeroforma</taxon>
    </lineage>
</organism>
<dbReference type="AlphaFoldDB" id="A0A0L0EZE6"/>
<name>A0A0L0EZE6_9EUKA</name>
<dbReference type="GeneID" id="25918211"/>
<dbReference type="EMBL" id="KQ253362">
    <property type="protein sequence ID" value="KNC69776.1"/>
    <property type="molecule type" value="Genomic_DNA"/>
</dbReference>
<gene>
    <name evidence="1" type="ORF">SARC_17707</name>
</gene>
<dbReference type="RefSeq" id="XP_014143678.1">
    <property type="nucleotide sequence ID" value="XM_014288203.1"/>
</dbReference>
<reference evidence="1 2" key="1">
    <citation type="submission" date="2011-02" db="EMBL/GenBank/DDBJ databases">
        <title>The Genome Sequence of Sphaeroforma arctica JP610.</title>
        <authorList>
            <consortium name="The Broad Institute Genome Sequencing Platform"/>
            <person name="Russ C."/>
            <person name="Cuomo C."/>
            <person name="Young S.K."/>
            <person name="Zeng Q."/>
            <person name="Gargeya S."/>
            <person name="Alvarado L."/>
            <person name="Berlin A."/>
            <person name="Chapman S.B."/>
            <person name="Chen Z."/>
            <person name="Freedman E."/>
            <person name="Gellesch M."/>
            <person name="Goldberg J."/>
            <person name="Griggs A."/>
            <person name="Gujja S."/>
            <person name="Heilman E."/>
            <person name="Heiman D."/>
            <person name="Howarth C."/>
            <person name="Mehta T."/>
            <person name="Neiman D."/>
            <person name="Pearson M."/>
            <person name="Roberts A."/>
            <person name="Saif S."/>
            <person name="Shea T."/>
            <person name="Shenoy N."/>
            <person name="Sisk P."/>
            <person name="Stolte C."/>
            <person name="Sykes S."/>
            <person name="White J."/>
            <person name="Yandava C."/>
            <person name="Burger G."/>
            <person name="Gray M.W."/>
            <person name="Holland P.W.H."/>
            <person name="King N."/>
            <person name="Lang F.B.F."/>
            <person name="Roger A.J."/>
            <person name="Ruiz-Trillo I."/>
            <person name="Haas B."/>
            <person name="Nusbaum C."/>
            <person name="Birren B."/>
        </authorList>
    </citation>
    <scope>NUCLEOTIDE SEQUENCE [LARGE SCALE GENOMIC DNA]</scope>
    <source>
        <strain evidence="1 2">JP610</strain>
    </source>
</reference>
<evidence type="ECO:0000313" key="1">
    <source>
        <dbReference type="EMBL" id="KNC69776.1"/>
    </source>
</evidence>
<protein>
    <submittedName>
        <fullName evidence="1">Uncharacterized protein</fullName>
    </submittedName>
</protein>
<evidence type="ECO:0000313" key="2">
    <source>
        <dbReference type="Proteomes" id="UP000054560"/>
    </source>
</evidence>
<accession>A0A0L0EZE6</accession>
<sequence length="56" mass="6501">MLVMSASRYVDRTPKTFPFSNTYADEPIMIAQLQDVDEKDDFGWLRILNMTRSSAK</sequence>
<keyword evidence="2" id="KW-1185">Reference proteome</keyword>
<proteinExistence type="predicted"/>
<dbReference type="Proteomes" id="UP000054560">
    <property type="component" value="Unassembled WGS sequence"/>
</dbReference>
<feature type="non-terminal residue" evidence="1">
    <location>
        <position position="56"/>
    </location>
</feature>